<evidence type="ECO:0000313" key="1">
    <source>
        <dbReference type="EMBL" id="EPP24225.1"/>
    </source>
</evidence>
<dbReference type="EMBL" id="ASXS01000003">
    <property type="protein sequence ID" value="EPP24225.1"/>
    <property type="molecule type" value="Genomic_DNA"/>
</dbReference>
<reference evidence="1 2" key="1">
    <citation type="journal article" date="2013" name="Gut Pathog.">
        <title>Evidence of a new metabolic capacity in an emerging diarrheal pathogen: lessons from the draft genomes of Vibrio fluvialis strains PG41 and I21563.</title>
        <authorList>
            <person name="Khatri I."/>
            <person name="Mahajan S."/>
            <person name="Dureja C."/>
            <person name="Subramanian S."/>
            <person name="Raychaudhuri S."/>
        </authorList>
    </citation>
    <scope>NUCLEOTIDE SEQUENCE [LARGE SCALE GENOMIC DNA]</scope>
    <source>
        <strain evidence="1 2">PG41</strain>
    </source>
</reference>
<dbReference type="PATRIC" id="fig|1336752.4.peg.1103"/>
<evidence type="ECO:0000313" key="2">
    <source>
        <dbReference type="Proteomes" id="UP000014854"/>
    </source>
</evidence>
<name>S7JPY6_VIBFL</name>
<dbReference type="AlphaFoldDB" id="S7JPY6"/>
<proteinExistence type="predicted"/>
<accession>S7JPY6</accession>
<organism evidence="1 2">
    <name type="scientific">Vibrio fluvialis PG41</name>
    <dbReference type="NCBI Taxonomy" id="1336752"/>
    <lineage>
        <taxon>Bacteria</taxon>
        <taxon>Pseudomonadati</taxon>
        <taxon>Pseudomonadota</taxon>
        <taxon>Gammaproteobacteria</taxon>
        <taxon>Vibrionales</taxon>
        <taxon>Vibrionaceae</taxon>
        <taxon>Vibrio</taxon>
    </lineage>
</organism>
<gene>
    <name evidence="1" type="ORF">L910_3054</name>
</gene>
<dbReference type="Proteomes" id="UP000014854">
    <property type="component" value="Unassembled WGS sequence"/>
</dbReference>
<sequence length="46" mass="5161">MFVNLLSRFFCVFTVATIFTLSASVVREVIASFHVLHHAFTVSLAM</sequence>
<protein>
    <submittedName>
        <fullName evidence="1">Uncharacterized protein</fullName>
    </submittedName>
</protein>
<comment type="caution">
    <text evidence="1">The sequence shown here is derived from an EMBL/GenBank/DDBJ whole genome shotgun (WGS) entry which is preliminary data.</text>
</comment>